<evidence type="ECO:0000256" key="1">
    <source>
        <dbReference type="ARBA" id="ARBA00023015"/>
    </source>
</evidence>
<feature type="domain" description="NAC" evidence="6">
    <location>
        <begin position="6"/>
        <end position="151"/>
    </location>
</feature>
<dbReference type="Pfam" id="PF02365">
    <property type="entry name" value="NAM"/>
    <property type="match status" value="1"/>
</dbReference>
<proteinExistence type="predicted"/>
<keyword evidence="2" id="KW-0238">DNA-binding</keyword>
<dbReference type="EMBL" id="JAFEMO010000005">
    <property type="protein sequence ID" value="KAH7570006.1"/>
    <property type="molecule type" value="Genomic_DNA"/>
</dbReference>
<dbReference type="InterPro" id="IPR036093">
    <property type="entry name" value="NAC_dom_sf"/>
</dbReference>
<feature type="region of interest" description="Disordered" evidence="5">
    <location>
        <begin position="155"/>
        <end position="188"/>
    </location>
</feature>
<evidence type="ECO:0000313" key="8">
    <source>
        <dbReference type="Proteomes" id="UP000827721"/>
    </source>
</evidence>
<name>A0ABQ8I052_9ROSI</name>
<comment type="caution">
    <text evidence="7">The sequence shown here is derived from an EMBL/GenBank/DDBJ whole genome shotgun (WGS) entry which is preliminary data.</text>
</comment>
<dbReference type="PANTHER" id="PTHR31719">
    <property type="entry name" value="NAC TRANSCRIPTION FACTOR 56"/>
    <property type="match status" value="1"/>
</dbReference>
<protein>
    <recommendedName>
        <fullName evidence="6">NAC domain-containing protein</fullName>
    </recommendedName>
</protein>
<evidence type="ECO:0000256" key="3">
    <source>
        <dbReference type="ARBA" id="ARBA00023163"/>
    </source>
</evidence>
<dbReference type="Proteomes" id="UP000827721">
    <property type="component" value="Unassembled WGS sequence"/>
</dbReference>
<organism evidence="7 8">
    <name type="scientific">Xanthoceras sorbifolium</name>
    <dbReference type="NCBI Taxonomy" id="99658"/>
    <lineage>
        <taxon>Eukaryota</taxon>
        <taxon>Viridiplantae</taxon>
        <taxon>Streptophyta</taxon>
        <taxon>Embryophyta</taxon>
        <taxon>Tracheophyta</taxon>
        <taxon>Spermatophyta</taxon>
        <taxon>Magnoliopsida</taxon>
        <taxon>eudicotyledons</taxon>
        <taxon>Gunneridae</taxon>
        <taxon>Pentapetalae</taxon>
        <taxon>rosids</taxon>
        <taxon>malvids</taxon>
        <taxon>Sapindales</taxon>
        <taxon>Sapindaceae</taxon>
        <taxon>Xanthoceroideae</taxon>
        <taxon>Xanthoceras</taxon>
    </lineage>
</organism>
<dbReference type="Gene3D" id="2.170.150.80">
    <property type="entry name" value="NAC domain"/>
    <property type="match status" value="1"/>
</dbReference>
<keyword evidence="1" id="KW-0805">Transcription regulation</keyword>
<dbReference type="InterPro" id="IPR003441">
    <property type="entry name" value="NAC-dom"/>
</dbReference>
<keyword evidence="4" id="KW-0539">Nucleus</keyword>
<reference evidence="7 8" key="1">
    <citation type="submission" date="2021-02" db="EMBL/GenBank/DDBJ databases">
        <title>Plant Genome Project.</title>
        <authorList>
            <person name="Zhang R.-G."/>
        </authorList>
    </citation>
    <scope>NUCLEOTIDE SEQUENCE [LARGE SCALE GENOMIC DNA]</scope>
    <source>
        <tissue evidence="7">Leaves</tissue>
    </source>
</reference>
<dbReference type="SUPFAM" id="SSF101941">
    <property type="entry name" value="NAC domain"/>
    <property type="match status" value="1"/>
</dbReference>
<evidence type="ECO:0000256" key="2">
    <source>
        <dbReference type="ARBA" id="ARBA00023125"/>
    </source>
</evidence>
<evidence type="ECO:0000256" key="5">
    <source>
        <dbReference type="SAM" id="MobiDB-lite"/>
    </source>
</evidence>
<evidence type="ECO:0000313" key="7">
    <source>
        <dbReference type="EMBL" id="KAH7570006.1"/>
    </source>
</evidence>
<dbReference type="PROSITE" id="PS51005">
    <property type="entry name" value="NAC"/>
    <property type="match status" value="1"/>
</dbReference>
<keyword evidence="3" id="KW-0804">Transcription</keyword>
<keyword evidence="8" id="KW-1185">Reference proteome</keyword>
<dbReference type="PANTHER" id="PTHR31719:SF179">
    <property type="entry name" value="OS08G0148400 PROTEIN"/>
    <property type="match status" value="1"/>
</dbReference>
<evidence type="ECO:0000259" key="6">
    <source>
        <dbReference type="PROSITE" id="PS51005"/>
    </source>
</evidence>
<gene>
    <name evidence="7" type="ORF">JRO89_XS05G0031600</name>
</gene>
<evidence type="ECO:0000256" key="4">
    <source>
        <dbReference type="ARBA" id="ARBA00023242"/>
    </source>
</evidence>
<feature type="compositionally biased region" description="Low complexity" evidence="5">
    <location>
        <begin position="157"/>
        <end position="169"/>
    </location>
</feature>
<accession>A0ABQ8I052</accession>
<sequence length="188" mass="21916">MNVESLPVGYRFWPRDTELIVHYLINKILNRPISTNAIKEIVFYDFDADQLPIGRFSAYCKANEAYFFTHVKQERTTKSGHWESSGPDEPIMYDNKIVGFKRLFVFYSGEERSNWIMHEYRVNPDLISANAPNKALKSKIDSYVICKIQLKEDTENFSEANEENASNSDSYDDETSQWASDTEMHDED</sequence>